<proteinExistence type="predicted"/>
<evidence type="ECO:0000313" key="3">
    <source>
        <dbReference type="Proteomes" id="UP000281391"/>
    </source>
</evidence>
<accession>A0A3S4DWL8</accession>
<organism evidence="2 3">
    <name type="scientific">Serratia odorifera</name>
    <dbReference type="NCBI Taxonomy" id="618"/>
    <lineage>
        <taxon>Bacteria</taxon>
        <taxon>Pseudomonadati</taxon>
        <taxon>Pseudomonadota</taxon>
        <taxon>Gammaproteobacteria</taxon>
        <taxon>Enterobacterales</taxon>
        <taxon>Yersiniaceae</taxon>
        <taxon>Serratia</taxon>
    </lineage>
</organism>
<dbReference type="PROSITE" id="PS51257">
    <property type="entry name" value="PROKAR_LIPOPROTEIN"/>
    <property type="match status" value="1"/>
</dbReference>
<dbReference type="Pfam" id="PF12098">
    <property type="entry name" value="DUF3574"/>
    <property type="match status" value="1"/>
</dbReference>
<gene>
    <name evidence="2" type="ORF">NCTC11214_01643</name>
</gene>
<feature type="chain" id="PRO_5041128436" evidence="1">
    <location>
        <begin position="31"/>
        <end position="146"/>
    </location>
</feature>
<dbReference type="EMBL" id="LR134117">
    <property type="protein sequence ID" value="VDZ55123.1"/>
    <property type="molecule type" value="Genomic_DNA"/>
</dbReference>
<evidence type="ECO:0000313" key="2">
    <source>
        <dbReference type="EMBL" id="VDZ55123.1"/>
    </source>
</evidence>
<dbReference type="InterPro" id="IPR021957">
    <property type="entry name" value="DUF3574"/>
</dbReference>
<sequence>MVKTLTWLTTVGAALLLAGCVASSSTPLSAPSSQARCVTGEPMVQTTLYFGLNRPHGPALSGQEWQSFVDRQVTPRFKQGLSVFDARGQWLGHEGQLVRENSKALVLIHMPGTASEGDIEALRTSYKQQFSQDSVMRVDAPVCVAF</sequence>
<dbReference type="AlphaFoldDB" id="A0A3S4DWL8"/>
<reference evidence="2 3" key="1">
    <citation type="submission" date="2018-12" db="EMBL/GenBank/DDBJ databases">
        <authorList>
            <consortium name="Pathogen Informatics"/>
        </authorList>
    </citation>
    <scope>NUCLEOTIDE SEQUENCE [LARGE SCALE GENOMIC DNA]</scope>
    <source>
        <strain evidence="2 3">NCTC11214</strain>
    </source>
</reference>
<keyword evidence="1" id="KW-0732">Signal</keyword>
<name>A0A3S4DWL8_SEROD</name>
<feature type="signal peptide" evidence="1">
    <location>
        <begin position="1"/>
        <end position="30"/>
    </location>
</feature>
<dbReference type="RefSeq" id="WP_039991438.1">
    <property type="nucleotide sequence ID" value="NZ_JAEKCK010000011.1"/>
</dbReference>
<protein>
    <submittedName>
        <fullName evidence="2">Protein of uncharacterized function (DUF3574)</fullName>
    </submittedName>
</protein>
<dbReference type="KEGG" id="sof:NCTC11214_01643"/>
<evidence type="ECO:0000256" key="1">
    <source>
        <dbReference type="SAM" id="SignalP"/>
    </source>
</evidence>
<dbReference type="Proteomes" id="UP000281391">
    <property type="component" value="Chromosome"/>
</dbReference>